<reference evidence="4 5" key="1">
    <citation type="submission" date="2020-03" db="EMBL/GenBank/DDBJ databases">
        <title>Complete genome sequence of sixteen Streptomyces strains facilitates identification of candidate genes involved in plant growth-promotion in grain legumes and cereals.</title>
        <authorList>
            <person name="Gopalakrishnan S."/>
            <person name="Thakur V."/>
            <person name="Saxena R."/>
            <person name="Vadlamudi S."/>
            <person name="Purohit S."/>
            <person name="Kumar V."/>
            <person name="Rathore A."/>
            <person name="Chitikineni A."/>
            <person name="Varshney R.K."/>
        </authorList>
    </citation>
    <scope>NUCLEOTIDE SEQUENCE [LARGE SCALE GENOMIC DNA]</scope>
    <source>
        <strain evidence="4 5">KAI-180</strain>
    </source>
</reference>
<accession>A0A7Y6KIS1</accession>
<keyword evidence="5" id="KW-1185">Reference proteome</keyword>
<evidence type="ECO:0000313" key="4">
    <source>
        <dbReference type="EMBL" id="NUV31807.1"/>
    </source>
</evidence>
<dbReference type="Proteomes" id="UP000540128">
    <property type="component" value="Unassembled WGS sequence"/>
</dbReference>
<comment type="caution">
    <text evidence="4">The sequence shown here is derived from an EMBL/GenBank/DDBJ whole genome shotgun (WGS) entry which is preliminary data.</text>
</comment>
<keyword evidence="1 2" id="KW-0238">DNA-binding</keyword>
<organism evidence="4 5">
    <name type="scientific">Streptomyces odorifer</name>
    <dbReference type="NCBI Taxonomy" id="53450"/>
    <lineage>
        <taxon>Bacteria</taxon>
        <taxon>Bacillati</taxon>
        <taxon>Actinomycetota</taxon>
        <taxon>Actinomycetes</taxon>
        <taxon>Kitasatosporales</taxon>
        <taxon>Streptomycetaceae</taxon>
        <taxon>Streptomyces</taxon>
        <taxon>Streptomyces albidoflavus group</taxon>
    </lineage>
</organism>
<proteinExistence type="predicted"/>
<feature type="domain" description="HTH tetR-type" evidence="3">
    <location>
        <begin position="3"/>
        <end position="63"/>
    </location>
</feature>
<protein>
    <submittedName>
        <fullName evidence="4">TetR family transcriptional regulator</fullName>
    </submittedName>
</protein>
<dbReference type="GO" id="GO:0003677">
    <property type="term" value="F:DNA binding"/>
    <property type="evidence" value="ECO:0007669"/>
    <property type="project" value="UniProtKB-UniRule"/>
</dbReference>
<dbReference type="InterPro" id="IPR001647">
    <property type="entry name" value="HTH_TetR"/>
</dbReference>
<evidence type="ECO:0000259" key="3">
    <source>
        <dbReference type="PROSITE" id="PS50977"/>
    </source>
</evidence>
<evidence type="ECO:0000256" key="2">
    <source>
        <dbReference type="PROSITE-ProRule" id="PRU00335"/>
    </source>
</evidence>
<dbReference type="EMBL" id="JAANNT010000032">
    <property type="protein sequence ID" value="NUV31807.1"/>
    <property type="molecule type" value="Genomic_DNA"/>
</dbReference>
<dbReference type="Gene3D" id="1.10.357.10">
    <property type="entry name" value="Tetracycline Repressor, domain 2"/>
    <property type="match status" value="1"/>
</dbReference>
<sequence>MKLRTRQAPAETALRLFTERGHDATTLDGLYDAVEVSQRTLIRNYRTKEDVALASGSDLWSAYLDLLAIAEPTRPLLGVLRAAPPRTTLDAMSPDWDGRFRTVRELSESVPAPQAHSLGYRQDTTRALVSTVYTRADGQGDEVRLRLTVEIFVAARRITFLFWAGRRGAARRPGRARGTVRCHLRRASGKVHRTPATLTEPA</sequence>
<dbReference type="AlphaFoldDB" id="A0A7Y6KIS1"/>
<name>A0A7Y6KIS1_9ACTN</name>
<evidence type="ECO:0000313" key="5">
    <source>
        <dbReference type="Proteomes" id="UP000540128"/>
    </source>
</evidence>
<dbReference type="SUPFAM" id="SSF46689">
    <property type="entry name" value="Homeodomain-like"/>
    <property type="match status" value="1"/>
</dbReference>
<dbReference type="PROSITE" id="PS50977">
    <property type="entry name" value="HTH_TETR_2"/>
    <property type="match status" value="1"/>
</dbReference>
<gene>
    <name evidence="4" type="ORF">G6W59_26525</name>
</gene>
<dbReference type="InterPro" id="IPR009057">
    <property type="entry name" value="Homeodomain-like_sf"/>
</dbReference>
<feature type="DNA-binding region" description="H-T-H motif" evidence="2">
    <location>
        <begin position="26"/>
        <end position="45"/>
    </location>
</feature>
<dbReference type="Pfam" id="PF00440">
    <property type="entry name" value="TetR_N"/>
    <property type="match status" value="1"/>
</dbReference>
<evidence type="ECO:0000256" key="1">
    <source>
        <dbReference type="ARBA" id="ARBA00023125"/>
    </source>
</evidence>